<proteinExistence type="predicted"/>
<name>A0ACC2E497_DIPCM</name>
<sequence>MEKQEQYALPQVRLALALALSKARGTKSSDAAIVSALEAKAELLKNEVVVLGQKVKEAEENVKELLLHVPSKPQCCQHNSKPNSFNANLALSYDSAVTNNALRHILRCASPAEKIHKVIIAADFIFELIGGSKSGAKGQCSQSLLCQSVEFLKDCVVFLLQESNNGVVLAERITKRILMLTTKKVLSFSSPQDLNGVFFSDHASLQHILFQLSYVPFIGQRLLLIASQQIAVVSEMVSHVDPFEDEKVTNTYENVFFM</sequence>
<protein>
    <submittedName>
        <fullName evidence="1">Uncharacterized protein</fullName>
    </submittedName>
</protein>
<comment type="caution">
    <text evidence="1">The sequence shown here is derived from an EMBL/GenBank/DDBJ whole genome shotgun (WGS) entry which is preliminary data.</text>
</comment>
<dbReference type="Proteomes" id="UP001162992">
    <property type="component" value="Chromosome 3"/>
</dbReference>
<evidence type="ECO:0000313" key="1">
    <source>
        <dbReference type="EMBL" id="KAJ7561373.1"/>
    </source>
</evidence>
<organism evidence="1 2">
    <name type="scientific">Diphasiastrum complanatum</name>
    <name type="common">Issler's clubmoss</name>
    <name type="synonym">Lycopodium complanatum</name>
    <dbReference type="NCBI Taxonomy" id="34168"/>
    <lineage>
        <taxon>Eukaryota</taxon>
        <taxon>Viridiplantae</taxon>
        <taxon>Streptophyta</taxon>
        <taxon>Embryophyta</taxon>
        <taxon>Tracheophyta</taxon>
        <taxon>Lycopodiopsida</taxon>
        <taxon>Lycopodiales</taxon>
        <taxon>Lycopodiaceae</taxon>
        <taxon>Lycopodioideae</taxon>
        <taxon>Diphasiastrum</taxon>
    </lineage>
</organism>
<gene>
    <name evidence="1" type="ORF">O6H91_03G025900</name>
</gene>
<keyword evidence="2" id="KW-1185">Reference proteome</keyword>
<dbReference type="EMBL" id="CM055094">
    <property type="protein sequence ID" value="KAJ7561373.1"/>
    <property type="molecule type" value="Genomic_DNA"/>
</dbReference>
<evidence type="ECO:0000313" key="2">
    <source>
        <dbReference type="Proteomes" id="UP001162992"/>
    </source>
</evidence>
<accession>A0ACC2E497</accession>
<reference evidence="2" key="1">
    <citation type="journal article" date="2024" name="Proc. Natl. Acad. Sci. U.S.A.">
        <title>Extraordinary preservation of gene collinearity over three hundred million years revealed in homosporous lycophytes.</title>
        <authorList>
            <person name="Li C."/>
            <person name="Wickell D."/>
            <person name="Kuo L.Y."/>
            <person name="Chen X."/>
            <person name="Nie B."/>
            <person name="Liao X."/>
            <person name="Peng D."/>
            <person name="Ji J."/>
            <person name="Jenkins J."/>
            <person name="Williams M."/>
            <person name="Shu S."/>
            <person name="Plott C."/>
            <person name="Barry K."/>
            <person name="Rajasekar S."/>
            <person name="Grimwood J."/>
            <person name="Han X."/>
            <person name="Sun S."/>
            <person name="Hou Z."/>
            <person name="He W."/>
            <person name="Dai G."/>
            <person name="Sun C."/>
            <person name="Schmutz J."/>
            <person name="Leebens-Mack J.H."/>
            <person name="Li F.W."/>
            <person name="Wang L."/>
        </authorList>
    </citation>
    <scope>NUCLEOTIDE SEQUENCE [LARGE SCALE GENOMIC DNA]</scope>
    <source>
        <strain evidence="2">cv. PW_Plant_1</strain>
    </source>
</reference>